<organism evidence="2 3">
    <name type="scientific">Candidatus Sulfurimonas baltica</name>
    <dbReference type="NCBI Taxonomy" id="2740404"/>
    <lineage>
        <taxon>Bacteria</taxon>
        <taxon>Pseudomonadati</taxon>
        <taxon>Campylobacterota</taxon>
        <taxon>Epsilonproteobacteria</taxon>
        <taxon>Campylobacterales</taxon>
        <taxon>Sulfurimonadaceae</taxon>
        <taxon>Sulfurimonas</taxon>
    </lineage>
</organism>
<dbReference type="AlphaFoldDB" id="A0A7S7RMZ0"/>
<dbReference type="EMBL" id="CP054492">
    <property type="protein sequence ID" value="QOY51870.1"/>
    <property type="molecule type" value="Genomic_DNA"/>
</dbReference>
<name>A0A7S7RMZ0_9BACT</name>
<protein>
    <recommendedName>
        <fullName evidence="4">TIGR03016 family PEP-CTERM system-associated outer membrane protein</fullName>
    </recommendedName>
</protein>
<gene>
    <name evidence="2" type="ORF">HUE88_12340</name>
</gene>
<sequence length="582" mass="65986">MKKRLICILLCIMVITPLNAKSYPDRGMRGSIGLNYEEESLDTFDTLLNRQNLIQEYNLNYDGNIYNPKLLDYKLFGSLRYSDMTQDINGNSNKAKSEALDYGITTNVFKSTKFPMTMFYNARNSPSTIINDDIVTYILAESKNYGISGSVRLNKLGFTYGADKNVVSSSNLASNANFSTETSNSYNTGVSYLTGRHIFRLKYKNKKNTTTGDVMQRNDEDNSVKFTHKFKIDKDIVLDSDFMYNNYVFENDGITDTTTMGGNINLTWNPQAKYQGTILMNFNRVDFYSRMDSNSSSTETMYITDTLNINQNFVYRPNNDFSISQNISYFYLDSDDFSSETSNIKLNSTYKHTKKLSPQRSLTYGGSAAVIMNQNNRSRSLKEINKIETETETNTNFNANANISLSEKLPSINSSLNVGGGYAGSRGSDSQGTDTYILNSSLSSRLWLFYNNMKISYASSKTQTILNYSDDLRLNYSRRVGLKGRLDSSFIARYTKTINDKIIIEQIISSASLGFKYRFFTRLNFSTNANLNQDFKASSLTYGLNSSLGYNIGLSSISLVHSYREAVNSTKETFQAKFTRRF</sequence>
<feature type="signal peptide" evidence="1">
    <location>
        <begin position="1"/>
        <end position="20"/>
    </location>
</feature>
<evidence type="ECO:0008006" key="4">
    <source>
        <dbReference type="Google" id="ProtNLM"/>
    </source>
</evidence>
<feature type="chain" id="PRO_5032826521" description="TIGR03016 family PEP-CTERM system-associated outer membrane protein" evidence="1">
    <location>
        <begin position="21"/>
        <end position="582"/>
    </location>
</feature>
<keyword evidence="1" id="KW-0732">Signal</keyword>
<accession>A0A7S7RMZ0</accession>
<proteinExistence type="predicted"/>
<evidence type="ECO:0000256" key="1">
    <source>
        <dbReference type="SAM" id="SignalP"/>
    </source>
</evidence>
<keyword evidence="3" id="KW-1185">Reference proteome</keyword>
<reference evidence="2 3" key="1">
    <citation type="submission" date="2020-05" db="EMBL/GenBank/DDBJ databases">
        <title>Sulfurimonas marisnigri, sp. nov., and Sulfurimonas baltica, sp. nov., manganese oxide reducing chemolithoautotrophs of the class Epsilonproteobacteria isolated from the pelagic redoxclines of the Black and Baltic Seas and emended description of the genus Sulfurimonas.</title>
        <authorList>
            <person name="Henkel J.V."/>
            <person name="Laudan C."/>
            <person name="Werner J."/>
            <person name="Neu T."/>
            <person name="Plewe S."/>
            <person name="Sproer C."/>
            <person name="Bunk B."/>
            <person name="Schulz-Vogt H.N."/>
        </authorList>
    </citation>
    <scope>NUCLEOTIDE SEQUENCE [LARGE SCALE GENOMIC DNA]</scope>
    <source>
        <strain evidence="2 3">GD2</strain>
    </source>
</reference>
<dbReference type="Proteomes" id="UP000593994">
    <property type="component" value="Chromosome"/>
</dbReference>
<dbReference type="RefSeq" id="WP_194369451.1">
    <property type="nucleotide sequence ID" value="NZ_CP054492.1"/>
</dbReference>
<evidence type="ECO:0000313" key="3">
    <source>
        <dbReference type="Proteomes" id="UP000593994"/>
    </source>
</evidence>
<dbReference type="KEGG" id="sbal:HUE88_12340"/>
<evidence type="ECO:0000313" key="2">
    <source>
        <dbReference type="EMBL" id="QOY51870.1"/>
    </source>
</evidence>